<name>T1BIB3_9ZZZZ</name>
<reference evidence="1" key="1">
    <citation type="submission" date="2013-08" db="EMBL/GenBank/DDBJ databases">
        <authorList>
            <person name="Mendez C."/>
            <person name="Richter M."/>
            <person name="Ferrer M."/>
            <person name="Sanchez J."/>
        </authorList>
    </citation>
    <scope>NUCLEOTIDE SEQUENCE</scope>
</reference>
<accession>T1BIB3</accession>
<comment type="caution">
    <text evidence="1">The sequence shown here is derived from an EMBL/GenBank/DDBJ whole genome shotgun (WGS) entry which is preliminary data.</text>
</comment>
<sequence>SYAKISKLTDVDDVVVACVKRLAPEDVQNYAHLKLRVDHDGIVIPPPAPPPGNRGKYSDANINGREEIRKDLPKTTKSVVIQAQNWRGSGTHDVWQTREVYVRDLLSPKQVNLSIEVLESGIDGSMFTLKFAVDEVLNRKASGFESELLYNLNILQENVGAADVYPSAATLAQYIETIRLGWQILPPGTLDDMIRRMLGGKQGAISQEQEETMRERLAVMDRLKPGKYIAGTSEFLRYFGAMFEDDFVVFENVQYGNALYVMFENWEALSRRSRIDLLKGERDGFKRILHGEGWADKLKALLREHR</sequence>
<dbReference type="AlphaFoldDB" id="T1BIB3"/>
<feature type="non-terminal residue" evidence="1">
    <location>
        <position position="306"/>
    </location>
</feature>
<evidence type="ECO:0000313" key="1">
    <source>
        <dbReference type="EMBL" id="EQD69392.1"/>
    </source>
</evidence>
<organism evidence="1">
    <name type="scientific">mine drainage metagenome</name>
    <dbReference type="NCBI Taxonomy" id="410659"/>
    <lineage>
        <taxon>unclassified sequences</taxon>
        <taxon>metagenomes</taxon>
        <taxon>ecological metagenomes</taxon>
    </lineage>
</organism>
<proteinExistence type="predicted"/>
<gene>
    <name evidence="1" type="ORF">B1A_06929</name>
</gene>
<dbReference type="EMBL" id="AUZX01005011">
    <property type="protein sequence ID" value="EQD69392.1"/>
    <property type="molecule type" value="Genomic_DNA"/>
</dbReference>
<protein>
    <submittedName>
        <fullName evidence="1">Uncharacterized protein</fullName>
    </submittedName>
</protein>
<reference evidence="1" key="2">
    <citation type="journal article" date="2014" name="ISME J.">
        <title>Microbial stratification in low pH oxic and suboxic macroscopic growths along an acid mine drainage.</title>
        <authorList>
            <person name="Mendez-Garcia C."/>
            <person name="Mesa V."/>
            <person name="Sprenger R.R."/>
            <person name="Richter M."/>
            <person name="Diez M.S."/>
            <person name="Solano J."/>
            <person name="Bargiela R."/>
            <person name="Golyshina O.V."/>
            <person name="Manteca A."/>
            <person name="Ramos J.L."/>
            <person name="Gallego J.R."/>
            <person name="Llorente I."/>
            <person name="Martins Dos Santos V.A."/>
            <person name="Jensen O.N."/>
            <person name="Pelaez A.I."/>
            <person name="Sanchez J."/>
            <person name="Ferrer M."/>
        </authorList>
    </citation>
    <scope>NUCLEOTIDE SEQUENCE</scope>
</reference>
<feature type="non-terminal residue" evidence="1">
    <location>
        <position position="1"/>
    </location>
</feature>